<reference evidence="2" key="1">
    <citation type="submission" date="2021-02" db="EMBL/GenBank/DDBJ databases">
        <authorList>
            <person name="Nowell W R."/>
        </authorList>
    </citation>
    <scope>NUCLEOTIDE SEQUENCE</scope>
</reference>
<gene>
    <name evidence="2" type="ORF">EDS130_LOCUS24921</name>
    <name evidence="3" type="ORF">XAT740_LOCUS37465</name>
</gene>
<dbReference type="EMBL" id="CAJNOJ010000144">
    <property type="protein sequence ID" value="CAF1193004.1"/>
    <property type="molecule type" value="Genomic_DNA"/>
</dbReference>
<evidence type="ECO:0000313" key="4">
    <source>
        <dbReference type="Proteomes" id="UP000663828"/>
    </source>
</evidence>
<dbReference type="Proteomes" id="UP000663852">
    <property type="component" value="Unassembled WGS sequence"/>
</dbReference>
<protein>
    <recommendedName>
        <fullName evidence="1">F5/8 type C domain-containing protein</fullName>
    </recommendedName>
</protein>
<dbReference type="Proteomes" id="UP000663828">
    <property type="component" value="Unassembled WGS sequence"/>
</dbReference>
<dbReference type="AlphaFoldDB" id="A0A814VML1"/>
<evidence type="ECO:0000313" key="5">
    <source>
        <dbReference type="Proteomes" id="UP000663852"/>
    </source>
</evidence>
<dbReference type="InterPro" id="IPR000421">
    <property type="entry name" value="FA58C"/>
</dbReference>
<sequence>MRDGFGDVTSLTRTKIIDFIRSYSTGTTLASNIAYHNSVTVSSNENSVNTSDKVVDTNGNTRWSSAYSQPQWIYVDLGTTYNYSNRMGIIAYARNDYLESSNDAKTKT</sequence>
<evidence type="ECO:0000259" key="1">
    <source>
        <dbReference type="PROSITE" id="PS50022"/>
    </source>
</evidence>
<evidence type="ECO:0000313" key="2">
    <source>
        <dbReference type="EMBL" id="CAF1193004.1"/>
    </source>
</evidence>
<dbReference type="Gene3D" id="2.60.120.260">
    <property type="entry name" value="Galactose-binding domain-like"/>
    <property type="match status" value="1"/>
</dbReference>
<comment type="caution">
    <text evidence="2">The sequence shown here is derived from an EMBL/GenBank/DDBJ whole genome shotgun (WGS) entry which is preliminary data.</text>
</comment>
<accession>A0A814VML1</accession>
<dbReference type="SUPFAM" id="SSF49785">
    <property type="entry name" value="Galactose-binding domain-like"/>
    <property type="match status" value="1"/>
</dbReference>
<dbReference type="Pfam" id="PF00754">
    <property type="entry name" value="F5_F8_type_C"/>
    <property type="match status" value="1"/>
</dbReference>
<proteinExistence type="predicted"/>
<organism evidence="2 5">
    <name type="scientific">Adineta ricciae</name>
    <name type="common">Rotifer</name>
    <dbReference type="NCBI Taxonomy" id="249248"/>
    <lineage>
        <taxon>Eukaryota</taxon>
        <taxon>Metazoa</taxon>
        <taxon>Spiralia</taxon>
        <taxon>Gnathifera</taxon>
        <taxon>Rotifera</taxon>
        <taxon>Eurotatoria</taxon>
        <taxon>Bdelloidea</taxon>
        <taxon>Adinetida</taxon>
        <taxon>Adinetidae</taxon>
        <taxon>Adineta</taxon>
    </lineage>
</organism>
<dbReference type="EMBL" id="CAJNOR010003938">
    <property type="protein sequence ID" value="CAF1461538.1"/>
    <property type="molecule type" value="Genomic_DNA"/>
</dbReference>
<dbReference type="PROSITE" id="PS50022">
    <property type="entry name" value="FA58C_3"/>
    <property type="match status" value="1"/>
</dbReference>
<name>A0A814VML1_ADIRI</name>
<evidence type="ECO:0000313" key="3">
    <source>
        <dbReference type="EMBL" id="CAF1461538.1"/>
    </source>
</evidence>
<feature type="domain" description="F5/8 type C" evidence="1">
    <location>
        <begin position="22"/>
        <end position="84"/>
    </location>
</feature>
<keyword evidence="4" id="KW-1185">Reference proteome</keyword>
<dbReference type="InterPro" id="IPR008979">
    <property type="entry name" value="Galactose-bd-like_sf"/>
</dbReference>